<sequence>MSRKWIAAWLLLVLPMPGAADGPATWEQVMAQQASAADLTVAYGGRREQFAELRLPEGGGPHPVVVILHGGCWLPEFDLAHIRPLADAITGLGYATWNVEYRRPAEQEHGWPKTFLDAAAALDALPEVAGQFDLDLAGITLLGHSAGGQLALWLAARPTFEPGHLLYASNPLPVERVLALAPITDLAAYASEEDGCPAGARRVLGGAPGEQPERYRAVSPVDNLPGPVGVELIHADSDRIVPLDQSELFASRMKAAGGKARVHRLAPPAGHFEVLLTDGAAWRLLQALLTD</sequence>
<keyword evidence="2" id="KW-0732">Signal</keyword>
<dbReference type="EMBL" id="JAAGSC010000037">
    <property type="protein sequence ID" value="NDY95106.1"/>
    <property type="molecule type" value="Genomic_DNA"/>
</dbReference>
<feature type="signal peptide" evidence="2">
    <location>
        <begin position="1"/>
        <end position="20"/>
    </location>
</feature>
<dbReference type="Proteomes" id="UP000484885">
    <property type="component" value="Unassembled WGS sequence"/>
</dbReference>
<keyword evidence="5" id="KW-1185">Reference proteome</keyword>
<dbReference type="SUPFAM" id="SSF53474">
    <property type="entry name" value="alpha/beta-Hydrolases"/>
    <property type="match status" value="1"/>
</dbReference>
<keyword evidence="1 4" id="KW-0378">Hydrolase</keyword>
<dbReference type="InterPro" id="IPR029058">
    <property type="entry name" value="AB_hydrolase_fold"/>
</dbReference>
<evidence type="ECO:0000313" key="4">
    <source>
        <dbReference type="EMBL" id="NDY95106.1"/>
    </source>
</evidence>
<gene>
    <name evidence="4" type="ORF">G3I74_05130</name>
</gene>
<organism evidence="4 5">
    <name type="scientific">Wenzhouxiangella limi</name>
    <dbReference type="NCBI Taxonomy" id="2707351"/>
    <lineage>
        <taxon>Bacteria</taxon>
        <taxon>Pseudomonadati</taxon>
        <taxon>Pseudomonadota</taxon>
        <taxon>Gammaproteobacteria</taxon>
        <taxon>Chromatiales</taxon>
        <taxon>Wenzhouxiangellaceae</taxon>
        <taxon>Wenzhouxiangella</taxon>
    </lineage>
</organism>
<dbReference type="InterPro" id="IPR050300">
    <property type="entry name" value="GDXG_lipolytic_enzyme"/>
</dbReference>
<evidence type="ECO:0000256" key="1">
    <source>
        <dbReference type="ARBA" id="ARBA00022801"/>
    </source>
</evidence>
<name>A0A845V1G5_9GAMM</name>
<dbReference type="PANTHER" id="PTHR48081">
    <property type="entry name" value="AB HYDROLASE SUPERFAMILY PROTEIN C4A8.06C"/>
    <property type="match status" value="1"/>
</dbReference>
<feature type="domain" description="BD-FAE-like" evidence="3">
    <location>
        <begin position="58"/>
        <end position="252"/>
    </location>
</feature>
<dbReference type="Pfam" id="PF20434">
    <property type="entry name" value="BD-FAE"/>
    <property type="match status" value="1"/>
</dbReference>
<dbReference type="RefSeq" id="WP_164210509.1">
    <property type="nucleotide sequence ID" value="NZ_JAAGSC010000037.1"/>
</dbReference>
<evidence type="ECO:0000259" key="3">
    <source>
        <dbReference type="Pfam" id="PF20434"/>
    </source>
</evidence>
<evidence type="ECO:0000313" key="5">
    <source>
        <dbReference type="Proteomes" id="UP000484885"/>
    </source>
</evidence>
<accession>A0A845V1G5</accession>
<reference evidence="4 5" key="1">
    <citation type="submission" date="2020-02" db="EMBL/GenBank/DDBJ databases">
        <authorList>
            <person name="Zhang X.-Y."/>
        </authorList>
    </citation>
    <scope>NUCLEOTIDE SEQUENCE [LARGE SCALE GENOMIC DNA]</scope>
    <source>
        <strain evidence="4 5">C33</strain>
    </source>
</reference>
<dbReference type="AlphaFoldDB" id="A0A845V1G5"/>
<protein>
    <submittedName>
        <fullName evidence="4">Alpha/beta hydrolase</fullName>
    </submittedName>
</protein>
<dbReference type="InterPro" id="IPR049492">
    <property type="entry name" value="BD-FAE-like_dom"/>
</dbReference>
<dbReference type="Gene3D" id="3.40.50.1820">
    <property type="entry name" value="alpha/beta hydrolase"/>
    <property type="match status" value="1"/>
</dbReference>
<evidence type="ECO:0000256" key="2">
    <source>
        <dbReference type="SAM" id="SignalP"/>
    </source>
</evidence>
<feature type="chain" id="PRO_5032616263" evidence="2">
    <location>
        <begin position="21"/>
        <end position="291"/>
    </location>
</feature>
<comment type="caution">
    <text evidence="4">The sequence shown here is derived from an EMBL/GenBank/DDBJ whole genome shotgun (WGS) entry which is preliminary data.</text>
</comment>
<proteinExistence type="predicted"/>
<dbReference type="GO" id="GO:0016787">
    <property type="term" value="F:hydrolase activity"/>
    <property type="evidence" value="ECO:0007669"/>
    <property type="project" value="UniProtKB-KW"/>
</dbReference>